<gene>
    <name evidence="1" type="ORF">BK774_09960</name>
</gene>
<dbReference type="RefSeq" id="WP_088010455.1">
    <property type="nucleotide sequence ID" value="NZ_CP106948.1"/>
</dbReference>
<proteinExistence type="predicted"/>
<dbReference type="AlphaFoldDB" id="A0A9X6KEE7"/>
<sequence length="101" mass="11836">MTWFIILGFMLILSIGGFHPHSIHIIFKIDSDTKAVPNWSFVNKINFRTFKELLKKPNRNKLKSLTIGELFIPLSLFNVNVKINMYIFACLSMYKINHFLC</sequence>
<name>A0A9X6KEE7_BACTU</name>
<accession>A0A9X6KEE7</accession>
<organism evidence="1 2">
    <name type="scientific">Bacillus thuringiensis</name>
    <dbReference type="NCBI Taxonomy" id="1428"/>
    <lineage>
        <taxon>Bacteria</taxon>
        <taxon>Bacillati</taxon>
        <taxon>Bacillota</taxon>
        <taxon>Bacilli</taxon>
        <taxon>Bacillales</taxon>
        <taxon>Bacillaceae</taxon>
        <taxon>Bacillus</taxon>
        <taxon>Bacillus cereus group</taxon>
    </lineage>
</organism>
<reference evidence="1 2" key="1">
    <citation type="submission" date="2016-10" db="EMBL/GenBank/DDBJ databases">
        <title>Comparative genomics of Bacillus thuringiensis reveals a path to pathogens against multiple invertebrate hosts.</title>
        <authorList>
            <person name="Zheng J."/>
            <person name="Gao Q."/>
            <person name="Liu H."/>
            <person name="Peng D."/>
            <person name="Ruan L."/>
            <person name="Sun M."/>
        </authorList>
    </citation>
    <scope>NUCLEOTIDE SEQUENCE [LARGE SCALE GENOMIC DNA]</scope>
    <source>
        <strain evidence="1">HD5</strain>
    </source>
</reference>
<dbReference type="Proteomes" id="UP000194551">
    <property type="component" value="Unassembled WGS sequence"/>
</dbReference>
<protein>
    <submittedName>
        <fullName evidence="1">Uncharacterized protein</fullName>
    </submittedName>
</protein>
<dbReference type="EMBL" id="NFEM01000052">
    <property type="protein sequence ID" value="OUA04721.1"/>
    <property type="molecule type" value="Genomic_DNA"/>
</dbReference>
<comment type="caution">
    <text evidence="1">The sequence shown here is derived from an EMBL/GenBank/DDBJ whole genome shotgun (WGS) entry which is preliminary data.</text>
</comment>
<evidence type="ECO:0000313" key="1">
    <source>
        <dbReference type="EMBL" id="OUA04721.1"/>
    </source>
</evidence>
<evidence type="ECO:0000313" key="2">
    <source>
        <dbReference type="Proteomes" id="UP000194551"/>
    </source>
</evidence>